<reference evidence="10" key="1">
    <citation type="submission" date="2022-05" db="EMBL/GenBank/DDBJ databases">
        <title>The Musa troglodytarum L. genome provides insights into the mechanism of non-climacteric behaviour and enrichment of carotenoids.</title>
        <authorList>
            <person name="Wang J."/>
        </authorList>
    </citation>
    <scope>NUCLEOTIDE SEQUENCE</scope>
    <source>
        <tissue evidence="10">Leaf</tissue>
    </source>
</reference>
<keyword evidence="4" id="KW-0010">Activator</keyword>
<protein>
    <recommendedName>
        <fullName evidence="8">Nuclear transcription factor Y subunit</fullName>
    </recommendedName>
</protein>
<evidence type="ECO:0000256" key="1">
    <source>
        <dbReference type="ARBA" id="ARBA00004123"/>
    </source>
</evidence>
<dbReference type="EMBL" id="CP097506">
    <property type="protein sequence ID" value="URD97284.1"/>
    <property type="molecule type" value="Genomic_DNA"/>
</dbReference>
<dbReference type="AlphaFoldDB" id="A0A9E7FJZ9"/>
<dbReference type="PANTHER" id="PTHR12632">
    <property type="entry name" value="TRANSCRIPTION FACTOR NF-Y ALPHA-RELATED"/>
    <property type="match status" value="1"/>
</dbReference>
<name>A0A9E7FJZ9_9LILI</name>
<keyword evidence="5 8" id="KW-0804">Transcription</keyword>
<evidence type="ECO:0000256" key="8">
    <source>
        <dbReference type="RuleBase" id="RU367155"/>
    </source>
</evidence>
<feature type="region of interest" description="Disordered" evidence="9">
    <location>
        <begin position="1"/>
        <end position="22"/>
    </location>
</feature>
<dbReference type="InterPro" id="IPR001289">
    <property type="entry name" value="NFYA"/>
</dbReference>
<organism evidence="10 11">
    <name type="scientific">Musa troglodytarum</name>
    <name type="common">fe'i banana</name>
    <dbReference type="NCBI Taxonomy" id="320322"/>
    <lineage>
        <taxon>Eukaryota</taxon>
        <taxon>Viridiplantae</taxon>
        <taxon>Streptophyta</taxon>
        <taxon>Embryophyta</taxon>
        <taxon>Tracheophyta</taxon>
        <taxon>Spermatophyta</taxon>
        <taxon>Magnoliopsida</taxon>
        <taxon>Liliopsida</taxon>
        <taxon>Zingiberales</taxon>
        <taxon>Musaceae</taxon>
        <taxon>Musa</taxon>
    </lineage>
</organism>
<dbReference type="Gene3D" id="6.10.250.2430">
    <property type="match status" value="1"/>
</dbReference>
<keyword evidence="3 8" id="KW-0238">DNA-binding</keyword>
<keyword evidence="6 8" id="KW-0539">Nucleus</keyword>
<evidence type="ECO:0000256" key="2">
    <source>
        <dbReference type="ARBA" id="ARBA00023015"/>
    </source>
</evidence>
<evidence type="ECO:0000313" key="11">
    <source>
        <dbReference type="Proteomes" id="UP001055439"/>
    </source>
</evidence>
<dbReference type="PROSITE" id="PS51152">
    <property type="entry name" value="NFYA_HAP2_2"/>
    <property type="match status" value="1"/>
</dbReference>
<comment type="function">
    <text evidence="8">Component of the sequence-specific heterotrimeric transcription factor (NF-Y) which specifically recognizes a 5'-CCAAT-3' box motif found in the promoters of its target genes.</text>
</comment>
<evidence type="ECO:0000256" key="9">
    <source>
        <dbReference type="SAM" id="MobiDB-lite"/>
    </source>
</evidence>
<keyword evidence="2 8" id="KW-0805">Transcription regulation</keyword>
<dbReference type="EMBL" id="CP097506">
    <property type="protein sequence ID" value="URD97283.1"/>
    <property type="molecule type" value="Genomic_DNA"/>
</dbReference>
<evidence type="ECO:0000256" key="4">
    <source>
        <dbReference type="ARBA" id="ARBA00023159"/>
    </source>
</evidence>
<evidence type="ECO:0000313" key="10">
    <source>
        <dbReference type="EMBL" id="URD97284.1"/>
    </source>
</evidence>
<gene>
    <name evidence="10" type="ORF">MUK42_32039</name>
</gene>
<feature type="region of interest" description="Disordered" evidence="9">
    <location>
        <begin position="46"/>
        <end position="86"/>
    </location>
</feature>
<dbReference type="PROSITE" id="PS00686">
    <property type="entry name" value="NFYA_HAP2_1"/>
    <property type="match status" value="1"/>
</dbReference>
<dbReference type="Pfam" id="PF02045">
    <property type="entry name" value="CBFB_NFYA"/>
    <property type="match status" value="1"/>
</dbReference>
<comment type="similarity">
    <text evidence="8">Belongs to the NFYA/HAP2 subunit family.</text>
</comment>
<sequence>MESYPGGTNTNTADPSVQTPLPATINGQPWWCGPVLAAVGASKSPLVGNEAGQTRPSDGVDDTGDASKERQNMGTRADGGLGEQSQNLLPTSPAMTSVMPEILSQHAELDLGQSIACATYPFTDPYFAGLVASYGTQALMHPQLIRIPYSRMPLPLEMTEEPVYVNAKQYHGILRRRQSRAKAELEKKVRKPYLHESRHLHAMRRARGCGGRFLNTKKTDGATKTETQQVSTPNSPLPMQSVGSSTSLTSDCSDNASPSSPMHETSVSRKHGHQEHPESLFSSFHLKPGQRTEGGNYTGKQQAGVVVNRPPGRAVATQ</sequence>
<comment type="subunit">
    <text evidence="7">Heterotrimeric transcription factor composed of three components, NF-YA, NF-YB and NF-YC. NF-YB and NF-YC must interact and dimerize for NF-YA association and DNA binding.</text>
</comment>
<dbReference type="OrthoDB" id="1097733at2759"/>
<accession>A0A9E7FJZ9</accession>
<evidence type="ECO:0000256" key="7">
    <source>
        <dbReference type="ARBA" id="ARBA00025911"/>
    </source>
</evidence>
<dbReference type="SMART" id="SM00521">
    <property type="entry name" value="CBF"/>
    <property type="match status" value="1"/>
</dbReference>
<evidence type="ECO:0000256" key="6">
    <source>
        <dbReference type="ARBA" id="ARBA00023242"/>
    </source>
</evidence>
<keyword evidence="11" id="KW-1185">Reference proteome</keyword>
<feature type="compositionally biased region" description="Polar residues" evidence="9">
    <location>
        <begin position="224"/>
        <end position="265"/>
    </location>
</feature>
<dbReference type="GO" id="GO:0003700">
    <property type="term" value="F:DNA-binding transcription factor activity"/>
    <property type="evidence" value="ECO:0007669"/>
    <property type="project" value="UniProtKB-UniRule"/>
</dbReference>
<dbReference type="GO" id="GO:0003677">
    <property type="term" value="F:DNA binding"/>
    <property type="evidence" value="ECO:0007669"/>
    <property type="project" value="UniProtKB-KW"/>
</dbReference>
<dbReference type="InterPro" id="IPR018362">
    <property type="entry name" value="CCAAT-binding_factor_CS"/>
</dbReference>
<feature type="region of interest" description="Disordered" evidence="9">
    <location>
        <begin position="205"/>
        <end position="318"/>
    </location>
</feature>
<comment type="subcellular location">
    <subcellularLocation>
        <location evidence="1 8">Nucleus</location>
    </subcellularLocation>
</comment>
<dbReference type="Proteomes" id="UP001055439">
    <property type="component" value="Chromosome 4"/>
</dbReference>
<dbReference type="GO" id="GO:0016602">
    <property type="term" value="C:CCAAT-binding factor complex"/>
    <property type="evidence" value="ECO:0007669"/>
    <property type="project" value="InterPro"/>
</dbReference>
<evidence type="ECO:0000256" key="3">
    <source>
        <dbReference type="ARBA" id="ARBA00023125"/>
    </source>
</evidence>
<proteinExistence type="inferred from homology"/>
<evidence type="ECO:0000256" key="5">
    <source>
        <dbReference type="ARBA" id="ARBA00023163"/>
    </source>
</evidence>